<protein>
    <recommendedName>
        <fullName evidence="2">SPW repeat-containing integral membrane domain-containing protein</fullName>
    </recommendedName>
</protein>
<reference evidence="4" key="1">
    <citation type="journal article" date="2011" name="J. Bacteriol.">
        <title>Genome sequences of eight morphologically diverse alphaproteobacteria.</title>
        <authorList>
            <consortium name="US DOE Joint Genome Institute"/>
            <person name="Brown P.J."/>
            <person name="Kysela D.T."/>
            <person name="Buechlein A."/>
            <person name="Hemmerich C."/>
            <person name="Brun Y.V."/>
        </authorList>
    </citation>
    <scope>NUCLEOTIDE SEQUENCE [LARGE SCALE GENOMIC DNA]</scope>
    <source>
        <strain evidence="4">ATCC 51888 / DSM 1869 / NCIB 11706 / TK 0415</strain>
    </source>
</reference>
<gene>
    <name evidence="3" type="ordered locus">Hden_0509</name>
</gene>
<dbReference type="Pfam" id="PF03779">
    <property type="entry name" value="SPW"/>
    <property type="match status" value="1"/>
</dbReference>
<evidence type="ECO:0000259" key="2">
    <source>
        <dbReference type="Pfam" id="PF03779"/>
    </source>
</evidence>
<dbReference type="EMBL" id="CP002083">
    <property type="protein sequence ID" value="ADJ22330.1"/>
    <property type="molecule type" value="Genomic_DNA"/>
</dbReference>
<keyword evidence="1" id="KW-0812">Transmembrane</keyword>
<sequence>MADWNLRSTRREWDDWLGIFLGILIALAPWIVEEDGNSPVVVNAAVAGILIMVLAEADLVKFRRWIEVCQLALGVWVAASPFIFDYAASGSLRLIHIIAGVAIAALSLLELRERGPEPE</sequence>
<feature type="transmembrane region" description="Helical" evidence="1">
    <location>
        <begin position="16"/>
        <end position="32"/>
    </location>
</feature>
<feature type="transmembrane region" description="Helical" evidence="1">
    <location>
        <begin position="94"/>
        <end position="111"/>
    </location>
</feature>
<dbReference type="Proteomes" id="UP000002033">
    <property type="component" value="Chromosome"/>
</dbReference>
<keyword evidence="1" id="KW-1133">Transmembrane helix</keyword>
<organism evidence="3 4">
    <name type="scientific">Hyphomicrobium denitrificans (strain ATCC 51888 / DSM 1869 / NCIMB 11706 / TK 0415)</name>
    <dbReference type="NCBI Taxonomy" id="582899"/>
    <lineage>
        <taxon>Bacteria</taxon>
        <taxon>Pseudomonadati</taxon>
        <taxon>Pseudomonadota</taxon>
        <taxon>Alphaproteobacteria</taxon>
        <taxon>Hyphomicrobiales</taxon>
        <taxon>Hyphomicrobiaceae</taxon>
        <taxon>Hyphomicrobium</taxon>
    </lineage>
</organism>
<evidence type="ECO:0000313" key="4">
    <source>
        <dbReference type="Proteomes" id="UP000002033"/>
    </source>
</evidence>
<dbReference type="STRING" id="582899.Hden_0509"/>
<proteinExistence type="predicted"/>
<dbReference type="OrthoDB" id="8249794at2"/>
<dbReference type="RefSeq" id="WP_013214549.1">
    <property type="nucleotide sequence ID" value="NC_014313.1"/>
</dbReference>
<dbReference type="eggNOG" id="ENOG5032UF9">
    <property type="taxonomic scope" value="Bacteria"/>
</dbReference>
<dbReference type="AlphaFoldDB" id="D8JS71"/>
<keyword evidence="1" id="KW-0472">Membrane</keyword>
<feature type="transmembrane region" description="Helical" evidence="1">
    <location>
        <begin position="68"/>
        <end position="88"/>
    </location>
</feature>
<accession>D8JS71</accession>
<dbReference type="HOGENOM" id="CLU_124842_0_0_5"/>
<evidence type="ECO:0000313" key="3">
    <source>
        <dbReference type="EMBL" id="ADJ22330.1"/>
    </source>
</evidence>
<feature type="domain" description="SPW repeat-containing integral membrane" evidence="2">
    <location>
        <begin position="13"/>
        <end position="108"/>
    </location>
</feature>
<feature type="transmembrane region" description="Helical" evidence="1">
    <location>
        <begin position="38"/>
        <end position="56"/>
    </location>
</feature>
<dbReference type="KEGG" id="hdn:Hden_0509"/>
<name>D8JS71_HYPDA</name>
<keyword evidence="4" id="KW-1185">Reference proteome</keyword>
<evidence type="ECO:0000256" key="1">
    <source>
        <dbReference type="SAM" id="Phobius"/>
    </source>
</evidence>
<dbReference type="InterPro" id="IPR005530">
    <property type="entry name" value="SPW"/>
</dbReference>